<organism evidence="2">
    <name type="scientific">viral metagenome</name>
    <dbReference type="NCBI Taxonomy" id="1070528"/>
    <lineage>
        <taxon>unclassified sequences</taxon>
        <taxon>metagenomes</taxon>
        <taxon>organismal metagenomes</taxon>
    </lineage>
</organism>
<dbReference type="Gene3D" id="2.60.120.200">
    <property type="match status" value="1"/>
</dbReference>
<keyword evidence="1" id="KW-0472">Membrane</keyword>
<dbReference type="EMBL" id="MN739647">
    <property type="protein sequence ID" value="QHT17945.1"/>
    <property type="molecule type" value="Genomic_DNA"/>
</dbReference>
<feature type="transmembrane region" description="Helical" evidence="1">
    <location>
        <begin position="119"/>
        <end position="143"/>
    </location>
</feature>
<dbReference type="Pfam" id="PF13385">
    <property type="entry name" value="Laminin_G_3"/>
    <property type="match status" value="1"/>
</dbReference>
<accession>A0A6C0DQU0</accession>
<keyword evidence="1" id="KW-0812">Transmembrane</keyword>
<feature type="transmembrane region" description="Helical" evidence="1">
    <location>
        <begin position="89"/>
        <end position="107"/>
    </location>
</feature>
<dbReference type="AlphaFoldDB" id="A0A6C0DQU0"/>
<evidence type="ECO:0000313" key="2">
    <source>
        <dbReference type="EMBL" id="QHT17945.1"/>
    </source>
</evidence>
<feature type="transmembrane region" description="Helical" evidence="1">
    <location>
        <begin position="59"/>
        <end position="77"/>
    </location>
</feature>
<proteinExistence type="predicted"/>
<sequence>MSNIIHEILLPIYQNISNYITTHPRLFSGLGTACLAGIPGYALYQLFSEHDSMSNWKTALYIFSIGLPLYILFYLFVGKSFEGNNYSSLLTGVFVGLFLIGVMYVSLRSTPASMSYTSGVSIVMNIVLSLSIIIGLAAVFLMFSRQIKSLTGTPGFIVSLLFYIPCLCIDLFRFLSNEFRSTPLLIYYLFLFEIVLILLYVYLPSLIKTIVNSNGTQLLENAVFLDSETEIGNALQVKKQATEGSKPVFSTNYALSMWLYLDSQSKNFQAYGKETTIFDYGNGKPKLTYVNHVDDPEQKDKVNIYFTNSTTQKPSLEITLPKQKWNQIVFNYSTQRVDVFINGSLERTFEFTDNLPTYAVYDKFVTGANHGLDGAICNVKYYPNVLSKFEITNSYNLLMNKNPPIHI</sequence>
<evidence type="ECO:0000256" key="1">
    <source>
        <dbReference type="SAM" id="Phobius"/>
    </source>
</evidence>
<dbReference type="SUPFAM" id="SSF49899">
    <property type="entry name" value="Concanavalin A-like lectins/glucanases"/>
    <property type="match status" value="1"/>
</dbReference>
<name>A0A6C0DQU0_9ZZZZ</name>
<dbReference type="InterPro" id="IPR013320">
    <property type="entry name" value="ConA-like_dom_sf"/>
</dbReference>
<keyword evidence="1" id="KW-1133">Transmembrane helix</keyword>
<feature type="transmembrane region" description="Helical" evidence="1">
    <location>
        <begin position="26"/>
        <end position="47"/>
    </location>
</feature>
<feature type="transmembrane region" description="Helical" evidence="1">
    <location>
        <begin position="184"/>
        <end position="203"/>
    </location>
</feature>
<reference evidence="2" key="1">
    <citation type="journal article" date="2020" name="Nature">
        <title>Giant virus diversity and host interactions through global metagenomics.</title>
        <authorList>
            <person name="Schulz F."/>
            <person name="Roux S."/>
            <person name="Paez-Espino D."/>
            <person name="Jungbluth S."/>
            <person name="Walsh D.A."/>
            <person name="Denef V.J."/>
            <person name="McMahon K.D."/>
            <person name="Konstantinidis K.T."/>
            <person name="Eloe-Fadrosh E.A."/>
            <person name="Kyrpides N.C."/>
            <person name="Woyke T."/>
        </authorList>
    </citation>
    <scope>NUCLEOTIDE SEQUENCE</scope>
    <source>
        <strain evidence="2">GVMAG-M-3300023174-3</strain>
    </source>
</reference>
<feature type="transmembrane region" description="Helical" evidence="1">
    <location>
        <begin position="155"/>
        <end position="172"/>
    </location>
</feature>
<protein>
    <submittedName>
        <fullName evidence="2">Uncharacterized protein</fullName>
    </submittedName>
</protein>